<feature type="coiled-coil region" evidence="2">
    <location>
        <begin position="5"/>
        <end position="53"/>
    </location>
</feature>
<feature type="region of interest" description="Disordered" evidence="3">
    <location>
        <begin position="175"/>
        <end position="263"/>
    </location>
</feature>
<evidence type="ECO:0000313" key="6">
    <source>
        <dbReference type="Proteomes" id="UP000835052"/>
    </source>
</evidence>
<dbReference type="EMBL" id="CAJGYM010000017">
    <property type="protein sequence ID" value="CAD6190751.1"/>
    <property type="molecule type" value="Genomic_DNA"/>
</dbReference>
<dbReference type="AlphaFoldDB" id="A0A8S1H601"/>
<dbReference type="InterPro" id="IPR019131">
    <property type="entry name" value="Cortactin-binding_p2_N"/>
</dbReference>
<evidence type="ECO:0000259" key="4">
    <source>
        <dbReference type="Pfam" id="PF09727"/>
    </source>
</evidence>
<proteinExistence type="predicted"/>
<organism evidence="5 6">
    <name type="scientific">Caenorhabditis auriculariae</name>
    <dbReference type="NCBI Taxonomy" id="2777116"/>
    <lineage>
        <taxon>Eukaryota</taxon>
        <taxon>Metazoa</taxon>
        <taxon>Ecdysozoa</taxon>
        <taxon>Nematoda</taxon>
        <taxon>Chromadorea</taxon>
        <taxon>Rhabditida</taxon>
        <taxon>Rhabditina</taxon>
        <taxon>Rhabditomorpha</taxon>
        <taxon>Rhabditoidea</taxon>
        <taxon>Rhabditidae</taxon>
        <taxon>Peloderinae</taxon>
        <taxon>Caenorhabditis</taxon>
    </lineage>
</organism>
<evidence type="ECO:0000256" key="1">
    <source>
        <dbReference type="ARBA" id="ARBA00023054"/>
    </source>
</evidence>
<evidence type="ECO:0000313" key="5">
    <source>
        <dbReference type="EMBL" id="CAD6190751.1"/>
    </source>
</evidence>
<dbReference type="Pfam" id="PF09727">
    <property type="entry name" value="CortBP2"/>
    <property type="match status" value="1"/>
</dbReference>
<keyword evidence="1 2" id="KW-0175">Coiled coil</keyword>
<feature type="domain" description="Cortactin-binding protein-2 N-terminal" evidence="4">
    <location>
        <begin position="4"/>
        <end position="66"/>
    </location>
</feature>
<evidence type="ECO:0000256" key="3">
    <source>
        <dbReference type="SAM" id="MobiDB-lite"/>
    </source>
</evidence>
<accession>A0A8S1H601</accession>
<keyword evidence="6" id="KW-1185">Reference proteome</keyword>
<dbReference type="OrthoDB" id="6021133at2759"/>
<feature type="region of interest" description="Disordered" evidence="3">
    <location>
        <begin position="276"/>
        <end position="363"/>
    </location>
</feature>
<evidence type="ECO:0000256" key="2">
    <source>
        <dbReference type="SAM" id="Coils"/>
    </source>
</evidence>
<feature type="compositionally biased region" description="Low complexity" evidence="3">
    <location>
        <begin position="175"/>
        <end position="192"/>
    </location>
</feature>
<feature type="compositionally biased region" description="Low complexity" evidence="3">
    <location>
        <begin position="206"/>
        <end position="215"/>
    </location>
</feature>
<feature type="compositionally biased region" description="Polar residues" evidence="3">
    <location>
        <begin position="216"/>
        <end position="233"/>
    </location>
</feature>
<sequence length="363" mass="39917">MKGYADQGDDVLALLEKERNKLTQQVEYHIEEAKKRQGERDAAENKLAAEKKRHEAIVLYLIQERKHMLLKIHELRCKTENAQPSASTVADRELIEELKKEVTFLRGERESLKNTQKMLKSENLNLKEVVKGQEADLLLLRKNLISTAKITMEKPVTLPQLADDRALVVANRGVTSGRLSSSTTSRLSTSSSFPMEKSRLPRAPITSVSTTNSSTIPRHSSIVSPRTIGSPTKKTPIMGVSSARRPQSAQQHLPAPTPPNEPEFDELEAAIQSMNVTATSSTSSSSTTSTTTTTVKRSSSLPRDRPTSSLTQLKRPDVPPPPYKLTSTKSLVTSSPTTSRAAETRKLSGTVKRNGILAKAFGK</sequence>
<dbReference type="Proteomes" id="UP000835052">
    <property type="component" value="Unassembled WGS sequence"/>
</dbReference>
<protein>
    <recommendedName>
        <fullName evidence="4">Cortactin-binding protein-2 N-terminal domain-containing protein</fullName>
    </recommendedName>
</protein>
<reference evidence="5" key="1">
    <citation type="submission" date="2020-10" db="EMBL/GenBank/DDBJ databases">
        <authorList>
            <person name="Kikuchi T."/>
        </authorList>
    </citation>
    <scope>NUCLEOTIDE SEQUENCE</scope>
    <source>
        <strain evidence="5">NKZ352</strain>
    </source>
</reference>
<comment type="caution">
    <text evidence="5">The sequence shown here is derived from an EMBL/GenBank/DDBJ whole genome shotgun (WGS) entry which is preliminary data.</text>
</comment>
<feature type="compositionally biased region" description="Low complexity" evidence="3">
    <location>
        <begin position="277"/>
        <end position="300"/>
    </location>
</feature>
<name>A0A8S1H601_9PELO</name>
<feature type="compositionally biased region" description="Low complexity" evidence="3">
    <location>
        <begin position="324"/>
        <end position="339"/>
    </location>
</feature>
<gene>
    <name evidence="5" type="ORF">CAUJ_LOCUS6670</name>
</gene>